<gene>
    <name evidence="2" type="ORF">N7G274_010041</name>
</gene>
<evidence type="ECO:0000313" key="3">
    <source>
        <dbReference type="Proteomes" id="UP001590950"/>
    </source>
</evidence>
<evidence type="ECO:0000256" key="1">
    <source>
        <dbReference type="SAM" id="MobiDB-lite"/>
    </source>
</evidence>
<reference evidence="2 3" key="1">
    <citation type="submission" date="2024-09" db="EMBL/GenBank/DDBJ databases">
        <title>Rethinking Asexuality: The Enigmatic Case of Functional Sexual Genes in Lepraria (Stereocaulaceae).</title>
        <authorList>
            <person name="Doellman M."/>
            <person name="Sun Y."/>
            <person name="Barcenas-Pena A."/>
            <person name="Lumbsch H.T."/>
            <person name="Grewe F."/>
        </authorList>
    </citation>
    <scope>NUCLEOTIDE SEQUENCE [LARGE SCALE GENOMIC DNA]</scope>
    <source>
        <strain evidence="2 3">Mercado 3170</strain>
    </source>
</reference>
<dbReference type="EMBL" id="JBEFKJ010000043">
    <property type="protein sequence ID" value="KAL2037178.1"/>
    <property type="molecule type" value="Genomic_DNA"/>
</dbReference>
<sequence>MGPRTSFRHRRALHEASKPTAVDKITTRPYINPQLGSPLFTTLPAEIRTEIYYYALLATPDDTKPYSINSYWYRPGYTHARAIAVNLLLTCRRIYLETVLVPLQLNEHVVWGVERSRIPPGATNYLLDGRMKCRQRNAIRDVHIFCQQFWLEDWKDQWLSFSKSWPEGCMQRLRITLRHTDWWYNLLGENSPLALDPKRRGRARVGEWIGEKEGFEKGSWGERFQNFKGLQVLELELETTERKRMELDASVNKAATWKIPLGDGNVLVLDEGATEKSSWAGSKHFKGLNAPAIPAALQFTRQPSRQNHSPFSTTPRSNSETEELEFEDFLYYYVILLTYRARPASELAAEDAGKEEEAAEAARQEAADTAFETATITSTSSAGDAVAAMPAAPAARPRALFNRFNAPPTYYG</sequence>
<dbReference type="PANTHER" id="PTHR38790">
    <property type="entry name" value="2EXR DOMAIN-CONTAINING PROTEIN-RELATED"/>
    <property type="match status" value="1"/>
</dbReference>
<feature type="compositionally biased region" description="Polar residues" evidence="1">
    <location>
        <begin position="300"/>
        <end position="318"/>
    </location>
</feature>
<organism evidence="2 3">
    <name type="scientific">Stereocaulon virgatum</name>
    <dbReference type="NCBI Taxonomy" id="373712"/>
    <lineage>
        <taxon>Eukaryota</taxon>
        <taxon>Fungi</taxon>
        <taxon>Dikarya</taxon>
        <taxon>Ascomycota</taxon>
        <taxon>Pezizomycotina</taxon>
        <taxon>Lecanoromycetes</taxon>
        <taxon>OSLEUM clade</taxon>
        <taxon>Lecanoromycetidae</taxon>
        <taxon>Lecanorales</taxon>
        <taxon>Lecanorineae</taxon>
        <taxon>Stereocaulaceae</taxon>
        <taxon>Stereocaulon</taxon>
    </lineage>
</organism>
<accession>A0ABR4A1I1</accession>
<protein>
    <submittedName>
        <fullName evidence="2">Uncharacterized protein</fullName>
    </submittedName>
</protein>
<proteinExistence type="predicted"/>
<name>A0ABR4A1I1_9LECA</name>
<keyword evidence="3" id="KW-1185">Reference proteome</keyword>
<evidence type="ECO:0000313" key="2">
    <source>
        <dbReference type="EMBL" id="KAL2037178.1"/>
    </source>
</evidence>
<feature type="region of interest" description="Disordered" evidence="1">
    <location>
        <begin position="300"/>
        <end position="320"/>
    </location>
</feature>
<comment type="caution">
    <text evidence="2">The sequence shown here is derived from an EMBL/GenBank/DDBJ whole genome shotgun (WGS) entry which is preliminary data.</text>
</comment>
<dbReference type="PANTHER" id="PTHR38790:SF4">
    <property type="entry name" value="2EXR DOMAIN-CONTAINING PROTEIN"/>
    <property type="match status" value="1"/>
</dbReference>
<dbReference type="Proteomes" id="UP001590950">
    <property type="component" value="Unassembled WGS sequence"/>
</dbReference>